<feature type="compositionally biased region" description="Basic and acidic residues" evidence="1">
    <location>
        <begin position="23"/>
        <end position="55"/>
    </location>
</feature>
<dbReference type="EMBL" id="MU827787">
    <property type="protein sequence ID" value="KAJ7333105.1"/>
    <property type="molecule type" value="Genomic_DNA"/>
</dbReference>
<accession>A0A9W9YC83</accession>
<keyword evidence="3" id="KW-1185">Reference proteome</keyword>
<evidence type="ECO:0000256" key="1">
    <source>
        <dbReference type="SAM" id="MobiDB-lite"/>
    </source>
</evidence>
<dbReference type="PANTHER" id="PTHR22045:SF6">
    <property type="entry name" value="PROLINE AND SERINE-RICH PROTEIN 3"/>
    <property type="match status" value="1"/>
</dbReference>
<feature type="region of interest" description="Disordered" evidence="1">
    <location>
        <begin position="1"/>
        <end position="194"/>
    </location>
</feature>
<dbReference type="InterPro" id="IPR037646">
    <property type="entry name" value="PROSER3"/>
</dbReference>
<dbReference type="Proteomes" id="UP001163046">
    <property type="component" value="Unassembled WGS sequence"/>
</dbReference>
<feature type="compositionally biased region" description="Basic and acidic residues" evidence="1">
    <location>
        <begin position="133"/>
        <end position="152"/>
    </location>
</feature>
<evidence type="ECO:0000313" key="2">
    <source>
        <dbReference type="EMBL" id="KAJ7333105.1"/>
    </source>
</evidence>
<dbReference type="AlphaFoldDB" id="A0A9W9YC83"/>
<reference evidence="2" key="1">
    <citation type="submission" date="2023-01" db="EMBL/GenBank/DDBJ databases">
        <title>Genome assembly of the deep-sea coral Lophelia pertusa.</title>
        <authorList>
            <person name="Herrera S."/>
            <person name="Cordes E."/>
        </authorList>
    </citation>
    <scope>NUCLEOTIDE SEQUENCE</scope>
    <source>
        <strain evidence="2">USNM1676648</strain>
        <tissue evidence="2">Polyp</tissue>
    </source>
</reference>
<evidence type="ECO:0000313" key="3">
    <source>
        <dbReference type="Proteomes" id="UP001163046"/>
    </source>
</evidence>
<dbReference type="OrthoDB" id="10043502at2759"/>
<proteinExistence type="predicted"/>
<feature type="compositionally biased region" description="Polar residues" evidence="1">
    <location>
        <begin position="71"/>
        <end position="83"/>
    </location>
</feature>
<organism evidence="2 3">
    <name type="scientific">Desmophyllum pertusum</name>
    <dbReference type="NCBI Taxonomy" id="174260"/>
    <lineage>
        <taxon>Eukaryota</taxon>
        <taxon>Metazoa</taxon>
        <taxon>Cnidaria</taxon>
        <taxon>Anthozoa</taxon>
        <taxon>Hexacorallia</taxon>
        <taxon>Scleractinia</taxon>
        <taxon>Caryophylliina</taxon>
        <taxon>Caryophylliidae</taxon>
        <taxon>Desmophyllum</taxon>
    </lineage>
</organism>
<name>A0A9W9YC83_9CNID</name>
<protein>
    <submittedName>
        <fullName evidence="2">Uncharacterized protein</fullName>
    </submittedName>
</protein>
<feature type="compositionally biased region" description="Basic and acidic residues" evidence="1">
    <location>
        <begin position="106"/>
        <end position="120"/>
    </location>
</feature>
<gene>
    <name evidence="2" type="ORF">OS493_018280</name>
</gene>
<comment type="caution">
    <text evidence="2">The sequence shown here is derived from an EMBL/GenBank/DDBJ whole genome shotgun (WGS) entry which is preliminary data.</text>
</comment>
<sequence>MEIRKSGDPFEVDPLPKTFYYPSKERELPEDERKICLSPDHRKEDQMKSPADKKFLQQTNHIKIHEIPTRENGTTEPDQSSSSKFDESWPSTERAMVSTPEADTEGTERSKTPSSDRSDFPLRPLPNSTLARYIDRFRNAAPSSRHERDHTYFDSGKGGEFWWLSPSPPSSSTPKEGTPLIDNCLPHVPVSRQN</sequence>
<dbReference type="PANTHER" id="PTHR22045">
    <property type="entry name" value="PROLINE AND SERINE-RICH PROTEIN 3"/>
    <property type="match status" value="1"/>
</dbReference>